<dbReference type="Proteomes" id="UP000000602">
    <property type="component" value="Chromosome"/>
</dbReference>
<reference evidence="5" key="1">
    <citation type="journal article" date="2004" name="Environ. Microbiol.">
        <title>The genome of Desulfotalea psychrophila, a sulfate-reducing bacterium from permanently cold Arctic sediments.</title>
        <authorList>
            <person name="Rabus R."/>
            <person name="Ruepp A."/>
            <person name="Frickey T."/>
            <person name="Rattei T."/>
            <person name="Fartmann B."/>
            <person name="Stark M."/>
            <person name="Bauer M."/>
            <person name="Zibat A."/>
            <person name="Lombardot T."/>
            <person name="Becker I."/>
            <person name="Amann J."/>
            <person name="Gellner K."/>
            <person name="Teeling H."/>
            <person name="Leuschner W.D."/>
            <person name="Gloeckner F.-O."/>
            <person name="Lupas A.N."/>
            <person name="Amann R."/>
            <person name="Klenk H.-P."/>
        </authorList>
    </citation>
    <scope>NUCLEOTIDE SEQUENCE [LARGE SCALE GENOMIC DNA]</scope>
    <source>
        <strain evidence="5">DSM 12343 / LSv54</strain>
    </source>
</reference>
<protein>
    <recommendedName>
        <fullName evidence="2">Anti-sigma factor antagonist</fullName>
    </recommendedName>
</protein>
<dbReference type="InterPro" id="IPR002645">
    <property type="entry name" value="STAS_dom"/>
</dbReference>
<dbReference type="AlphaFoldDB" id="Q6AM03"/>
<dbReference type="RefSeq" id="WP_011189134.1">
    <property type="nucleotide sequence ID" value="NC_006138.1"/>
</dbReference>
<keyword evidence="5" id="KW-1185">Reference proteome</keyword>
<dbReference type="HOGENOM" id="CLU_115403_9_2_7"/>
<dbReference type="SUPFAM" id="SSF52091">
    <property type="entry name" value="SpoIIaa-like"/>
    <property type="match status" value="1"/>
</dbReference>
<evidence type="ECO:0000256" key="2">
    <source>
        <dbReference type="RuleBase" id="RU003749"/>
    </source>
</evidence>
<dbReference type="PROSITE" id="PS50801">
    <property type="entry name" value="STAS"/>
    <property type="match status" value="1"/>
</dbReference>
<dbReference type="Pfam" id="PF01740">
    <property type="entry name" value="STAS"/>
    <property type="match status" value="1"/>
</dbReference>
<dbReference type="PANTHER" id="PTHR33495">
    <property type="entry name" value="ANTI-SIGMA FACTOR ANTAGONIST TM_1081-RELATED-RELATED"/>
    <property type="match status" value="1"/>
</dbReference>
<dbReference type="Gene3D" id="3.30.750.24">
    <property type="entry name" value="STAS domain"/>
    <property type="match status" value="1"/>
</dbReference>
<evidence type="ECO:0000313" key="4">
    <source>
        <dbReference type="EMBL" id="CAG36622.1"/>
    </source>
</evidence>
<sequence length="111" mass="12469">MEITISKDNNILVTNLSGKLNSTTVTKLEESLRQHTSPPLSHLVLNCQDLEYISSAGLRIVLSLTKTFAKTDWHFTICCLQEHVLEVFEMSGFDSLVTIKTSQEEAKEKLS</sequence>
<name>Q6AM03_DESPS</name>
<gene>
    <name evidence="4" type="ordered locus">DP1893</name>
</gene>
<dbReference type="NCBIfam" id="TIGR00377">
    <property type="entry name" value="ant_ant_sig"/>
    <property type="match status" value="1"/>
</dbReference>
<dbReference type="InterPro" id="IPR003658">
    <property type="entry name" value="Anti-sigma_ant"/>
</dbReference>
<comment type="similarity">
    <text evidence="1 2">Belongs to the anti-sigma-factor antagonist family.</text>
</comment>
<proteinExistence type="inferred from homology"/>
<dbReference type="InterPro" id="IPR036513">
    <property type="entry name" value="STAS_dom_sf"/>
</dbReference>
<dbReference type="STRING" id="177439.DP1893"/>
<dbReference type="GO" id="GO:0043856">
    <property type="term" value="F:anti-sigma factor antagonist activity"/>
    <property type="evidence" value="ECO:0007669"/>
    <property type="project" value="InterPro"/>
</dbReference>
<accession>Q6AM03</accession>
<dbReference type="OrthoDB" id="280847at2"/>
<evidence type="ECO:0000259" key="3">
    <source>
        <dbReference type="PROSITE" id="PS50801"/>
    </source>
</evidence>
<organism evidence="4 5">
    <name type="scientific">Desulfotalea psychrophila (strain LSv54 / DSM 12343)</name>
    <dbReference type="NCBI Taxonomy" id="177439"/>
    <lineage>
        <taxon>Bacteria</taxon>
        <taxon>Pseudomonadati</taxon>
        <taxon>Thermodesulfobacteriota</taxon>
        <taxon>Desulfobulbia</taxon>
        <taxon>Desulfobulbales</taxon>
        <taxon>Desulfocapsaceae</taxon>
        <taxon>Desulfotalea</taxon>
    </lineage>
</organism>
<dbReference type="eggNOG" id="COG1366">
    <property type="taxonomic scope" value="Bacteria"/>
</dbReference>
<dbReference type="CDD" id="cd07043">
    <property type="entry name" value="STAS_anti-anti-sigma_factors"/>
    <property type="match status" value="1"/>
</dbReference>
<dbReference type="PANTHER" id="PTHR33495:SF14">
    <property type="entry name" value="ANTI-SIGMA FACTOR ANTAGONIST"/>
    <property type="match status" value="1"/>
</dbReference>
<dbReference type="KEGG" id="dps:DP1893"/>
<evidence type="ECO:0000256" key="1">
    <source>
        <dbReference type="ARBA" id="ARBA00009013"/>
    </source>
</evidence>
<dbReference type="EMBL" id="CR522870">
    <property type="protein sequence ID" value="CAG36622.1"/>
    <property type="molecule type" value="Genomic_DNA"/>
</dbReference>
<evidence type="ECO:0000313" key="5">
    <source>
        <dbReference type="Proteomes" id="UP000000602"/>
    </source>
</evidence>
<feature type="domain" description="STAS" evidence="3">
    <location>
        <begin position="1"/>
        <end position="110"/>
    </location>
</feature>